<dbReference type="Pfam" id="PF00801">
    <property type="entry name" value="PKD"/>
    <property type="match status" value="1"/>
</dbReference>
<name>A0A1H3PCE7_9PSEU</name>
<dbReference type="EMBL" id="FNON01000008">
    <property type="protein sequence ID" value="SDY98757.1"/>
    <property type="molecule type" value="Genomic_DNA"/>
</dbReference>
<dbReference type="SMART" id="SM00089">
    <property type="entry name" value="PKD"/>
    <property type="match status" value="2"/>
</dbReference>
<gene>
    <name evidence="3" type="ORF">SAMN05421504_108143</name>
</gene>
<reference evidence="3 4" key="1">
    <citation type="submission" date="2016-10" db="EMBL/GenBank/DDBJ databases">
        <authorList>
            <person name="de Groot N.N."/>
        </authorList>
    </citation>
    <scope>NUCLEOTIDE SEQUENCE [LARGE SCALE GENOMIC DNA]</scope>
    <source>
        <strain evidence="3 4">CPCC 202699</strain>
    </source>
</reference>
<protein>
    <submittedName>
        <fullName evidence="3">PKD repeat-containing protein</fullName>
    </submittedName>
</protein>
<dbReference type="CDD" id="cd00146">
    <property type="entry name" value="PKD"/>
    <property type="match status" value="1"/>
</dbReference>
<dbReference type="SUPFAM" id="SSF49299">
    <property type="entry name" value="PKD domain"/>
    <property type="match status" value="1"/>
</dbReference>
<dbReference type="InterPro" id="IPR035986">
    <property type="entry name" value="PKD_dom_sf"/>
</dbReference>
<evidence type="ECO:0000313" key="4">
    <source>
        <dbReference type="Proteomes" id="UP000199515"/>
    </source>
</evidence>
<dbReference type="Gene3D" id="2.160.20.10">
    <property type="entry name" value="Single-stranded right-handed beta-helix, Pectin lyase-like"/>
    <property type="match status" value="1"/>
</dbReference>
<dbReference type="InterPro" id="IPR012334">
    <property type="entry name" value="Pectin_lyas_fold"/>
</dbReference>
<feature type="domain" description="PKD" evidence="2">
    <location>
        <begin position="498"/>
        <end position="579"/>
    </location>
</feature>
<dbReference type="STRING" id="589385.SAMN05421504_108143"/>
<keyword evidence="4" id="KW-1185">Reference proteome</keyword>
<dbReference type="SMART" id="SM00710">
    <property type="entry name" value="PbH1"/>
    <property type="match status" value="5"/>
</dbReference>
<dbReference type="SUPFAM" id="SSF51126">
    <property type="entry name" value="Pectin lyase-like"/>
    <property type="match status" value="1"/>
</dbReference>
<dbReference type="InterPro" id="IPR011048">
    <property type="entry name" value="Haem_d1_sf"/>
</dbReference>
<dbReference type="Proteomes" id="UP000199515">
    <property type="component" value="Unassembled WGS sequence"/>
</dbReference>
<dbReference type="InterPro" id="IPR022409">
    <property type="entry name" value="PKD/Chitinase_dom"/>
</dbReference>
<dbReference type="SUPFAM" id="SSF51004">
    <property type="entry name" value="C-terminal (heme d1) domain of cytochrome cd1-nitrite reductase"/>
    <property type="match status" value="1"/>
</dbReference>
<dbReference type="PROSITE" id="PS50093">
    <property type="entry name" value="PKD"/>
    <property type="match status" value="2"/>
</dbReference>
<feature type="compositionally biased region" description="Pro residues" evidence="1">
    <location>
        <begin position="395"/>
        <end position="405"/>
    </location>
</feature>
<dbReference type="InterPro" id="IPR006626">
    <property type="entry name" value="PbH1"/>
</dbReference>
<dbReference type="GO" id="GO:0005975">
    <property type="term" value="P:carbohydrate metabolic process"/>
    <property type="evidence" value="ECO:0007669"/>
    <property type="project" value="UniProtKB-ARBA"/>
</dbReference>
<dbReference type="InterPro" id="IPR011050">
    <property type="entry name" value="Pectin_lyase_fold/virulence"/>
</dbReference>
<proteinExistence type="predicted"/>
<dbReference type="RefSeq" id="WP_091295454.1">
    <property type="nucleotide sequence ID" value="NZ_FNON01000008.1"/>
</dbReference>
<dbReference type="InterPro" id="IPR000601">
    <property type="entry name" value="PKD_dom"/>
</dbReference>
<dbReference type="Pfam" id="PF05048">
    <property type="entry name" value="NosD"/>
    <property type="match status" value="1"/>
</dbReference>
<feature type="domain" description="PKD" evidence="2">
    <location>
        <begin position="411"/>
        <end position="490"/>
    </location>
</feature>
<dbReference type="InterPro" id="IPR015943">
    <property type="entry name" value="WD40/YVTN_repeat-like_dom_sf"/>
</dbReference>
<dbReference type="Pfam" id="PF18911">
    <property type="entry name" value="PKD_4"/>
    <property type="match status" value="1"/>
</dbReference>
<organism evidence="3 4">
    <name type="scientific">Amycolatopsis xylanica</name>
    <dbReference type="NCBI Taxonomy" id="589385"/>
    <lineage>
        <taxon>Bacteria</taxon>
        <taxon>Bacillati</taxon>
        <taxon>Actinomycetota</taxon>
        <taxon>Actinomycetes</taxon>
        <taxon>Pseudonocardiales</taxon>
        <taxon>Pseudonocardiaceae</taxon>
        <taxon>Amycolatopsis</taxon>
    </lineage>
</organism>
<dbReference type="OrthoDB" id="3202743at2"/>
<evidence type="ECO:0000256" key="1">
    <source>
        <dbReference type="SAM" id="MobiDB-lite"/>
    </source>
</evidence>
<dbReference type="AlphaFoldDB" id="A0A1H3PCE7"/>
<dbReference type="InterPro" id="IPR007742">
    <property type="entry name" value="NosD_dom"/>
</dbReference>
<dbReference type="InterPro" id="IPR013783">
    <property type="entry name" value="Ig-like_fold"/>
</dbReference>
<feature type="region of interest" description="Disordered" evidence="1">
    <location>
        <begin position="351"/>
        <end position="408"/>
    </location>
</feature>
<sequence length="953" mass="98263">MKLPLPRGLRTAAGIMGAVTLVAGLVAGADTRDVAPQVRLHSGAAWVASGSVGQLTLLDGTSAEVAAQVQVDQPGSVLTAVQDGLTGYVLNRTRDSLVRVDGATRERTQPAPVTAGAGASLSVFPTADAVYTLDTQSGMFTKSDAKTLQPLGGVPLNVRAVPDEPVMDADNRLWVLDEQTGDLVWHYGGNRHSRAQAHTPGSAHLTLTGGHPAIVDTARRTAELLDTDGKVTKSLPVDLAPGETVAVSGSSGEARLLISDSARGQLLVCGFDAGSCAPIPLSGPGDLGRAVEIGNRVVVPDYATGKAFIVDLAQRRLLAERQLFNRPVRFELLSRDGMVFYNDPLSDQAGILSGEGGVRPISKYNPAKPEEGTTPVPGIGDPGPLPTTGGDPGTGPVPPTGPQPGPDTATAVSIEISPRDHGMVGDEFQLTARGTGAVGVSGAQWTFGDGATATGTGVKHRWSQAGTFTVNVSAQLSTGQTGRAAAQVVIDSADAPPRIVKLVVTPEVPQVGRAATISAELTGGRYSGLAWSVTGAGGEVVTSTAPEFQHVFAAEGTYTVKLAVTGGATTVEQSREVTVAPAPHEVRCGDKVTTNAVLTADLICSTGVGVTIAASDVTLDLNGHTLSTDSTSAARKGIVVTGGSKVTIRNGTVRQFADGIVVADAADVTIDHVTARGLAQDNFDHFAITAERTRNLQIRNSTMDAFSPFRFDHGSSVTAVGSNLTGSDSYHAISHCGDNSSCVFQDGLLKVKNFTCDQQGSSVTADRMTVAIDIFAPGCKIATVTNSTLALGESSADDNVLTNNTFDGSRVLMMSWKHFTISGNVFRDADNRALEITDSAWGKLSGNHFLGAKASGVIVNFGWVGAPGTTVEISDNEFAGNGFGTGDETYGHDGLTVVDIKDNQVIVVVKGNHTKNNARFGINVNPGTAVVDGGGNTTSGDPQGCRGVVCGRG</sequence>
<evidence type="ECO:0000313" key="3">
    <source>
        <dbReference type="EMBL" id="SDY98757.1"/>
    </source>
</evidence>
<dbReference type="Gene3D" id="2.130.10.10">
    <property type="entry name" value="YVTN repeat-like/Quinoprotein amine dehydrogenase"/>
    <property type="match status" value="1"/>
</dbReference>
<accession>A0A1H3PCE7</accession>
<evidence type="ECO:0000259" key="2">
    <source>
        <dbReference type="PROSITE" id="PS50093"/>
    </source>
</evidence>
<dbReference type="Gene3D" id="2.60.40.10">
    <property type="entry name" value="Immunoglobulins"/>
    <property type="match status" value="2"/>
</dbReference>